<evidence type="ECO:0000256" key="1">
    <source>
        <dbReference type="SAM" id="Phobius"/>
    </source>
</evidence>
<reference evidence="3 4" key="1">
    <citation type="submission" date="2024-02" db="EMBL/GenBank/DDBJ databases">
        <title>Chromosome-scale genome assembly of the rough periwinkle Littorina saxatilis.</title>
        <authorList>
            <person name="De Jode A."/>
            <person name="Faria R."/>
            <person name="Formenti G."/>
            <person name="Sims Y."/>
            <person name="Smith T.P."/>
            <person name="Tracey A."/>
            <person name="Wood J.M.D."/>
            <person name="Zagrodzka Z.B."/>
            <person name="Johannesson K."/>
            <person name="Butlin R.K."/>
            <person name="Leder E.H."/>
        </authorList>
    </citation>
    <scope>NUCLEOTIDE SEQUENCE [LARGE SCALE GENOMIC DNA]</scope>
    <source>
        <strain evidence="3">Snail1</strain>
        <tissue evidence="3">Muscle</tissue>
    </source>
</reference>
<dbReference type="Proteomes" id="UP001374579">
    <property type="component" value="Unassembled WGS sequence"/>
</dbReference>
<gene>
    <name evidence="3" type="ORF">V1264_020986</name>
</gene>
<comment type="caution">
    <text evidence="3">The sequence shown here is derived from an EMBL/GenBank/DDBJ whole genome shotgun (WGS) entry which is preliminary data.</text>
</comment>
<proteinExistence type="predicted"/>
<evidence type="ECO:0000313" key="3">
    <source>
        <dbReference type="EMBL" id="KAK7102814.1"/>
    </source>
</evidence>
<protein>
    <recommendedName>
        <fullName evidence="5">Cysteine and tyrosine-rich protein 1</fullName>
    </recommendedName>
</protein>
<name>A0AAN9GCU5_9CAEN</name>
<feature type="transmembrane region" description="Helical" evidence="1">
    <location>
        <begin position="56"/>
        <end position="83"/>
    </location>
</feature>
<accession>A0AAN9GCU5</accession>
<dbReference type="AlphaFoldDB" id="A0AAN9GCU5"/>
<keyword evidence="1" id="KW-1133">Transmembrane helix</keyword>
<feature type="signal peptide" evidence="2">
    <location>
        <begin position="1"/>
        <end position="25"/>
    </location>
</feature>
<feature type="chain" id="PRO_5042963174" description="Cysteine and tyrosine-rich protein 1" evidence="2">
    <location>
        <begin position="26"/>
        <end position="187"/>
    </location>
</feature>
<evidence type="ECO:0000313" key="4">
    <source>
        <dbReference type="Proteomes" id="UP001374579"/>
    </source>
</evidence>
<organism evidence="3 4">
    <name type="scientific">Littorina saxatilis</name>
    <dbReference type="NCBI Taxonomy" id="31220"/>
    <lineage>
        <taxon>Eukaryota</taxon>
        <taxon>Metazoa</taxon>
        <taxon>Spiralia</taxon>
        <taxon>Lophotrochozoa</taxon>
        <taxon>Mollusca</taxon>
        <taxon>Gastropoda</taxon>
        <taxon>Caenogastropoda</taxon>
        <taxon>Littorinimorpha</taxon>
        <taxon>Littorinoidea</taxon>
        <taxon>Littorinidae</taxon>
        <taxon>Littorina</taxon>
    </lineage>
</organism>
<sequence>MADSLSFLGIPALCFFFALIKDALGGEYCYMGRSFSVKYCRYGCCGSSIDRSCCNLGVGMIVGGVVAAIACISIVVTVVCCCVKKQTYRGRVVGPHANNNVTVVHTNTQGMAQGMANPGPYNQHPRPMGYPQPAPYMYPGPNGYKPPPPPPYLYANPAYPPGAAPGGGVGGGGGFAAPAAPAYAPNS</sequence>
<evidence type="ECO:0008006" key="5">
    <source>
        <dbReference type="Google" id="ProtNLM"/>
    </source>
</evidence>
<keyword evidence="1" id="KW-0812">Transmembrane</keyword>
<dbReference type="EMBL" id="JBAMIC010000010">
    <property type="protein sequence ID" value="KAK7102814.1"/>
    <property type="molecule type" value="Genomic_DNA"/>
</dbReference>
<keyword evidence="4" id="KW-1185">Reference proteome</keyword>
<keyword evidence="2" id="KW-0732">Signal</keyword>
<keyword evidence="1" id="KW-0472">Membrane</keyword>
<evidence type="ECO:0000256" key="2">
    <source>
        <dbReference type="SAM" id="SignalP"/>
    </source>
</evidence>